<sequence length="136" mass="15972">MASTSSTLESLAKWTASEKTRQERLYAVTVAEESLLLHMLEESMMRERLEQRFRHERALIELNLEESAPQPLLRVSPHRDALSRLCLTALDKDEPLPFDSIDRLTNEEVEQIWQKEKRKLQQKILSVSDRVRKLCK</sequence>
<organism evidence="1 2">
    <name type="scientific">Leptomonas pyrrhocoris</name>
    <name type="common">Firebug parasite</name>
    <dbReference type="NCBI Taxonomy" id="157538"/>
    <lineage>
        <taxon>Eukaryota</taxon>
        <taxon>Discoba</taxon>
        <taxon>Euglenozoa</taxon>
        <taxon>Kinetoplastea</taxon>
        <taxon>Metakinetoplastina</taxon>
        <taxon>Trypanosomatida</taxon>
        <taxon>Trypanosomatidae</taxon>
        <taxon>Leishmaniinae</taxon>
        <taxon>Leptomonas</taxon>
    </lineage>
</organism>
<dbReference type="RefSeq" id="XP_015660399.1">
    <property type="nucleotide sequence ID" value="XM_015800392.1"/>
</dbReference>
<comment type="caution">
    <text evidence="1">The sequence shown here is derived from an EMBL/GenBank/DDBJ whole genome shotgun (WGS) entry which is preliminary data.</text>
</comment>
<dbReference type="GeneID" id="26903438"/>
<dbReference type="OrthoDB" id="267684at2759"/>
<evidence type="ECO:0000313" key="2">
    <source>
        <dbReference type="Proteomes" id="UP000037923"/>
    </source>
</evidence>
<reference evidence="1 2" key="1">
    <citation type="submission" date="2015-07" db="EMBL/GenBank/DDBJ databases">
        <title>High-quality genome of monoxenous trypanosomatid Leptomonas pyrrhocoris.</title>
        <authorList>
            <person name="Flegontov P."/>
            <person name="Butenko A."/>
            <person name="Firsov S."/>
            <person name="Vlcek C."/>
            <person name="Logacheva M.D."/>
            <person name="Field M."/>
            <person name="Filatov D."/>
            <person name="Flegontova O."/>
            <person name="Gerasimov E."/>
            <person name="Jackson A.P."/>
            <person name="Kelly S."/>
            <person name="Opperdoes F."/>
            <person name="O'Reilly A."/>
            <person name="Votypka J."/>
            <person name="Yurchenko V."/>
            <person name="Lukes J."/>
        </authorList>
    </citation>
    <scope>NUCLEOTIDE SEQUENCE [LARGE SCALE GENOMIC DNA]</scope>
    <source>
        <strain evidence="1">H10</strain>
    </source>
</reference>
<evidence type="ECO:0000313" key="1">
    <source>
        <dbReference type="EMBL" id="KPA81960.1"/>
    </source>
</evidence>
<accession>A0A0M9G3Z9</accession>
<dbReference type="VEuPathDB" id="TriTrypDB:LpyrH10_05_0070"/>
<dbReference type="EMBL" id="LGTL01000005">
    <property type="protein sequence ID" value="KPA81960.1"/>
    <property type="molecule type" value="Genomic_DNA"/>
</dbReference>
<dbReference type="Proteomes" id="UP000037923">
    <property type="component" value="Unassembled WGS sequence"/>
</dbReference>
<keyword evidence="2" id="KW-1185">Reference proteome</keyword>
<dbReference type="AlphaFoldDB" id="A0A0M9G3Z9"/>
<name>A0A0M9G3Z9_LEPPY</name>
<gene>
    <name evidence="1" type="ORF">ABB37_03147</name>
</gene>
<proteinExistence type="predicted"/>
<protein>
    <submittedName>
        <fullName evidence="1">Uncharacterized protein</fullName>
    </submittedName>
</protein>